<accession>W9RL13</accession>
<dbReference type="Proteomes" id="UP000030645">
    <property type="component" value="Unassembled WGS sequence"/>
</dbReference>
<protein>
    <submittedName>
        <fullName evidence="2">Uncharacterized protein</fullName>
    </submittedName>
</protein>
<evidence type="ECO:0000313" key="3">
    <source>
        <dbReference type="Proteomes" id="UP000030645"/>
    </source>
</evidence>
<evidence type="ECO:0000256" key="1">
    <source>
        <dbReference type="SAM" id="MobiDB-lite"/>
    </source>
</evidence>
<organism evidence="2 3">
    <name type="scientific">Morus notabilis</name>
    <dbReference type="NCBI Taxonomy" id="981085"/>
    <lineage>
        <taxon>Eukaryota</taxon>
        <taxon>Viridiplantae</taxon>
        <taxon>Streptophyta</taxon>
        <taxon>Embryophyta</taxon>
        <taxon>Tracheophyta</taxon>
        <taxon>Spermatophyta</taxon>
        <taxon>Magnoliopsida</taxon>
        <taxon>eudicotyledons</taxon>
        <taxon>Gunneridae</taxon>
        <taxon>Pentapetalae</taxon>
        <taxon>rosids</taxon>
        <taxon>fabids</taxon>
        <taxon>Rosales</taxon>
        <taxon>Moraceae</taxon>
        <taxon>Moreae</taxon>
        <taxon>Morus</taxon>
    </lineage>
</organism>
<reference evidence="3" key="1">
    <citation type="submission" date="2013-01" db="EMBL/GenBank/DDBJ databases">
        <title>Draft Genome Sequence of a Mulberry Tree, Morus notabilis C.K. Schneid.</title>
        <authorList>
            <person name="He N."/>
            <person name="Zhao S."/>
        </authorList>
    </citation>
    <scope>NUCLEOTIDE SEQUENCE</scope>
</reference>
<proteinExistence type="predicted"/>
<keyword evidence="3" id="KW-1185">Reference proteome</keyword>
<dbReference type="EMBL" id="KE345239">
    <property type="protein sequence ID" value="EXB96342.1"/>
    <property type="molecule type" value="Genomic_DNA"/>
</dbReference>
<gene>
    <name evidence="2" type="ORF">L484_023059</name>
</gene>
<sequence length="86" mass="9618">MKHSKSEISVNFLPSLLHSSRSLALNTPGHSRPERPAASPPSPPCVVSRRRRPDQESRRRPKYSYILPLNSTKPVQKAVSGSNLYL</sequence>
<feature type="region of interest" description="Disordered" evidence="1">
    <location>
        <begin position="23"/>
        <end position="69"/>
    </location>
</feature>
<dbReference type="AlphaFoldDB" id="W9RL13"/>
<evidence type="ECO:0000313" key="2">
    <source>
        <dbReference type="EMBL" id="EXB96342.1"/>
    </source>
</evidence>
<name>W9RL13_9ROSA</name>